<feature type="domain" description="Alpha-D-phosphohexomutase alpha/beta/alpha" evidence="10">
    <location>
        <begin position="168"/>
        <end position="266"/>
    </location>
</feature>
<evidence type="ECO:0000313" key="13">
    <source>
        <dbReference type="Proteomes" id="UP000009286"/>
    </source>
</evidence>
<gene>
    <name evidence="12" type="ordered locus">MICA_714</name>
</gene>
<sequence>MTTANTAKKTDMTQAAFNFDQEILREYDIRGQVGKNLSEDVAYAVGLSYGTYVRRKGGKTVALGFDGRASSPVLSAAVVRGLMAVGLDVTDIGLGPTPMLYYAVKHLKTDAGIMITGSHNPSDYNGFKMTLQTGPVYGPAVQEIGRIAREGDYETGEGSVKEFDIQDIYVDRLMADLKQTDKPLNVVWDCGNGAAGEITRRLTKKLPGKHILLFDEIDGTFPNHHPDPTVDHNLEDLIKCVKDNGFDLGIAFDGDADRIGAVDEKGGILRCDSLITIYARDVLKRHPGATIVGDVKCSQVMYDEIARLGGKPVMWKTGHSLIKAKMAEEKSPLSGELSGHIFFGDGWYGFDDGLYCGIRLMNAVIDANAPASTLTAHLPQIFNTPEIRFEVDEVKKFDLVASVVASVKAQAEKDPSIAVNDIDGARVNTKDGWWLLRASNTQNVLVTRAEAQSADALERLKDMVRTEVGKIGYDVSFA</sequence>
<dbReference type="PROSITE" id="PS00710">
    <property type="entry name" value="PGM_PMM"/>
    <property type="match status" value="1"/>
</dbReference>
<dbReference type="SUPFAM" id="SSF55957">
    <property type="entry name" value="Phosphoglucomutase, C-terminal domain"/>
    <property type="match status" value="1"/>
</dbReference>
<dbReference type="GO" id="GO:0005975">
    <property type="term" value="P:carbohydrate metabolic process"/>
    <property type="evidence" value="ECO:0007669"/>
    <property type="project" value="InterPro"/>
</dbReference>
<dbReference type="KEGG" id="mai:MICA_714"/>
<dbReference type="InterPro" id="IPR005843">
    <property type="entry name" value="A-D-PHexomutase_C"/>
</dbReference>
<organism evidence="12 13">
    <name type="scientific">Micavibrio aeruginosavorus (strain ARL-13)</name>
    <dbReference type="NCBI Taxonomy" id="856793"/>
    <lineage>
        <taxon>Bacteria</taxon>
        <taxon>Pseudomonadati</taxon>
        <taxon>Bdellovibrionota</taxon>
        <taxon>Bdellovibrionia</taxon>
        <taxon>Bdellovibrionales</taxon>
        <taxon>Pseudobdellovibrionaceae</taxon>
        <taxon>Micavibrio</taxon>
    </lineage>
</organism>
<dbReference type="InterPro" id="IPR005841">
    <property type="entry name" value="Alpha-D-phosphohexomutase_SF"/>
</dbReference>
<feature type="domain" description="Alpha-D-phosphohexomutase alpha/beta/alpha" evidence="9">
    <location>
        <begin position="23"/>
        <end position="151"/>
    </location>
</feature>
<dbReference type="PANTHER" id="PTHR43771">
    <property type="entry name" value="PHOSPHOMANNOMUTASE"/>
    <property type="match status" value="1"/>
</dbReference>
<keyword evidence="5 7" id="KW-0460">Magnesium</keyword>
<keyword evidence="6" id="KW-0413">Isomerase</keyword>
<feature type="domain" description="Alpha-D-phosphohexomutase C-terminal" evidence="8">
    <location>
        <begin position="386"/>
        <end position="465"/>
    </location>
</feature>
<protein>
    <submittedName>
        <fullName evidence="12">Phosphoglucomutase/phosphomannomutase, C-terminal domain protein</fullName>
    </submittedName>
</protein>
<name>G2KQB2_MICAA</name>
<accession>G2KQB2</accession>
<dbReference type="InterPro" id="IPR005844">
    <property type="entry name" value="A-D-PHexomutase_a/b/a-I"/>
</dbReference>
<evidence type="ECO:0000313" key="12">
    <source>
        <dbReference type="EMBL" id="AEP09048.1"/>
    </source>
</evidence>
<dbReference type="PANTHER" id="PTHR43771:SF2">
    <property type="entry name" value="PHOSPHOMANNOMUTASE_PHOSPHOGLUCOMUTASE"/>
    <property type="match status" value="1"/>
</dbReference>
<dbReference type="STRING" id="856793.MICA_714"/>
<evidence type="ECO:0000256" key="7">
    <source>
        <dbReference type="RuleBase" id="RU004326"/>
    </source>
</evidence>
<dbReference type="InterPro" id="IPR016066">
    <property type="entry name" value="A-D-PHexomutase_CS"/>
</dbReference>
<keyword evidence="4 7" id="KW-0479">Metal-binding</keyword>
<dbReference type="RefSeq" id="WP_014102271.1">
    <property type="nucleotide sequence ID" value="NC_016026.1"/>
</dbReference>
<dbReference type="AlphaFoldDB" id="G2KQB2"/>
<reference evidence="12 13" key="1">
    <citation type="journal article" date="2011" name="BMC Genomics">
        <title>Genomic insights into an obligate epibiotic bacterial predator: Micavibrio aeruginosavorus ARL-13.</title>
        <authorList>
            <person name="Wang Z."/>
            <person name="Kadouri D."/>
            <person name="Wu M."/>
        </authorList>
    </citation>
    <scope>NUCLEOTIDE SEQUENCE [LARGE SCALE GENOMIC DNA]</scope>
    <source>
        <strain evidence="12 13">ARL-13</strain>
    </source>
</reference>
<evidence type="ECO:0000259" key="10">
    <source>
        <dbReference type="Pfam" id="PF02879"/>
    </source>
</evidence>
<dbReference type="Pfam" id="PF00408">
    <property type="entry name" value="PGM_PMM_IV"/>
    <property type="match status" value="1"/>
</dbReference>
<dbReference type="CDD" id="cd03089">
    <property type="entry name" value="PMM_PGM"/>
    <property type="match status" value="1"/>
</dbReference>
<keyword evidence="3" id="KW-0597">Phosphoprotein</keyword>
<evidence type="ECO:0000256" key="2">
    <source>
        <dbReference type="ARBA" id="ARBA00010231"/>
    </source>
</evidence>
<feature type="domain" description="Alpha-D-phosphohexomutase alpha/beta/alpha" evidence="11">
    <location>
        <begin position="272"/>
        <end position="380"/>
    </location>
</feature>
<dbReference type="EMBL" id="CP002382">
    <property type="protein sequence ID" value="AEP09048.1"/>
    <property type="molecule type" value="Genomic_DNA"/>
</dbReference>
<evidence type="ECO:0000256" key="1">
    <source>
        <dbReference type="ARBA" id="ARBA00001946"/>
    </source>
</evidence>
<dbReference type="OrthoDB" id="9803322at2"/>
<dbReference type="InterPro" id="IPR036900">
    <property type="entry name" value="A-D-PHexomutase_C_sf"/>
</dbReference>
<dbReference type="Pfam" id="PF02879">
    <property type="entry name" value="PGM_PMM_II"/>
    <property type="match status" value="1"/>
</dbReference>
<dbReference type="eggNOG" id="COG1109">
    <property type="taxonomic scope" value="Bacteria"/>
</dbReference>
<dbReference type="InterPro" id="IPR005846">
    <property type="entry name" value="A-D-PHexomutase_a/b/a-III"/>
</dbReference>
<dbReference type="InterPro" id="IPR005845">
    <property type="entry name" value="A-D-PHexomutase_a/b/a-II"/>
</dbReference>
<dbReference type="NCBIfam" id="NF046027">
    <property type="entry name" value="PhglucPhmanMutPgmG"/>
    <property type="match status" value="1"/>
</dbReference>
<comment type="cofactor">
    <cofactor evidence="1">
        <name>Mg(2+)</name>
        <dbReference type="ChEBI" id="CHEBI:18420"/>
    </cofactor>
</comment>
<evidence type="ECO:0000256" key="3">
    <source>
        <dbReference type="ARBA" id="ARBA00022553"/>
    </source>
</evidence>
<dbReference type="Pfam" id="PF02878">
    <property type="entry name" value="PGM_PMM_I"/>
    <property type="match status" value="1"/>
</dbReference>
<dbReference type="Gene3D" id="3.30.310.50">
    <property type="entry name" value="Alpha-D-phosphohexomutase, C-terminal domain"/>
    <property type="match status" value="1"/>
</dbReference>
<dbReference type="SUPFAM" id="SSF53738">
    <property type="entry name" value="Phosphoglucomutase, first 3 domains"/>
    <property type="match status" value="3"/>
</dbReference>
<dbReference type="Gene3D" id="3.40.120.10">
    <property type="entry name" value="Alpha-D-Glucose-1,6-Bisphosphate, subunit A, domain 3"/>
    <property type="match status" value="3"/>
</dbReference>
<dbReference type="Pfam" id="PF02880">
    <property type="entry name" value="PGM_PMM_III"/>
    <property type="match status" value="1"/>
</dbReference>
<evidence type="ECO:0000256" key="4">
    <source>
        <dbReference type="ARBA" id="ARBA00022723"/>
    </source>
</evidence>
<dbReference type="Proteomes" id="UP000009286">
    <property type="component" value="Chromosome"/>
</dbReference>
<evidence type="ECO:0000259" key="11">
    <source>
        <dbReference type="Pfam" id="PF02880"/>
    </source>
</evidence>
<keyword evidence="13" id="KW-1185">Reference proteome</keyword>
<dbReference type="GO" id="GO:0000287">
    <property type="term" value="F:magnesium ion binding"/>
    <property type="evidence" value="ECO:0007669"/>
    <property type="project" value="InterPro"/>
</dbReference>
<dbReference type="GO" id="GO:0016868">
    <property type="term" value="F:intramolecular phosphotransferase activity"/>
    <property type="evidence" value="ECO:0007669"/>
    <property type="project" value="InterPro"/>
</dbReference>
<evidence type="ECO:0000259" key="9">
    <source>
        <dbReference type="Pfam" id="PF02878"/>
    </source>
</evidence>
<dbReference type="PRINTS" id="PR00509">
    <property type="entry name" value="PGMPMM"/>
</dbReference>
<comment type="similarity">
    <text evidence="2 7">Belongs to the phosphohexose mutase family.</text>
</comment>
<evidence type="ECO:0000256" key="5">
    <source>
        <dbReference type="ARBA" id="ARBA00022842"/>
    </source>
</evidence>
<evidence type="ECO:0000256" key="6">
    <source>
        <dbReference type="ARBA" id="ARBA00023235"/>
    </source>
</evidence>
<evidence type="ECO:0000259" key="8">
    <source>
        <dbReference type="Pfam" id="PF00408"/>
    </source>
</evidence>
<dbReference type="HOGENOM" id="CLU_016950_9_1_5"/>
<proteinExistence type="inferred from homology"/>
<dbReference type="InterPro" id="IPR016055">
    <property type="entry name" value="A-D-PHexomutase_a/b/a-I/II/III"/>
</dbReference>